<comment type="caution">
    <text evidence="2">The sequence shown here is derived from an EMBL/GenBank/DDBJ whole genome shotgun (WGS) entry which is preliminary data.</text>
</comment>
<evidence type="ECO:0000313" key="3">
    <source>
        <dbReference type="Proteomes" id="UP001183410"/>
    </source>
</evidence>
<gene>
    <name evidence="2" type="primary">cas7u</name>
    <name evidence="2" type="ORF">RM844_20040</name>
</gene>
<dbReference type="EMBL" id="JAVREO010000012">
    <property type="protein sequence ID" value="MDT0268580.1"/>
    <property type="molecule type" value="Genomic_DNA"/>
</dbReference>
<name>A0ABU2JUF7_9ACTN</name>
<protein>
    <submittedName>
        <fullName evidence="2">Type I-U CRISPR-associated RAMP protein Csb1/Cas7u</fullName>
    </submittedName>
</protein>
<dbReference type="Proteomes" id="UP001183410">
    <property type="component" value="Unassembled WGS sequence"/>
</dbReference>
<accession>A0ABU2JUF7</accession>
<proteinExistence type="predicted"/>
<organism evidence="2 3">
    <name type="scientific">Streptomyces chisholmiae</name>
    <dbReference type="NCBI Taxonomy" id="3075540"/>
    <lineage>
        <taxon>Bacteria</taxon>
        <taxon>Bacillati</taxon>
        <taxon>Actinomycetota</taxon>
        <taxon>Actinomycetes</taxon>
        <taxon>Kitasatosporales</taxon>
        <taxon>Streptomycetaceae</taxon>
        <taxon>Streptomyces</taxon>
    </lineage>
</organism>
<evidence type="ECO:0000256" key="1">
    <source>
        <dbReference type="SAM" id="MobiDB-lite"/>
    </source>
</evidence>
<feature type="region of interest" description="Disordered" evidence="1">
    <location>
        <begin position="189"/>
        <end position="216"/>
    </location>
</feature>
<feature type="compositionally biased region" description="Low complexity" evidence="1">
    <location>
        <begin position="340"/>
        <end position="359"/>
    </location>
</feature>
<reference evidence="3" key="1">
    <citation type="submission" date="2023-07" db="EMBL/GenBank/DDBJ databases">
        <title>30 novel species of actinomycetes from the DSMZ collection.</title>
        <authorList>
            <person name="Nouioui I."/>
        </authorList>
    </citation>
    <scope>NUCLEOTIDE SEQUENCE [LARGE SCALE GENOMIC DNA]</scope>
    <source>
        <strain evidence="3">DSM 44915</strain>
    </source>
</reference>
<keyword evidence="3" id="KW-1185">Reference proteome</keyword>
<dbReference type="NCBIfam" id="TIGR02570">
    <property type="entry name" value="cas7_GSU0053"/>
    <property type="match status" value="1"/>
</dbReference>
<dbReference type="RefSeq" id="WP_311668673.1">
    <property type="nucleotide sequence ID" value="NZ_JAVREO010000012.1"/>
</dbReference>
<sequence>MIDISANRIRLRAPLRPALGSRFQPTGFPDLGAAEFTSYNDDGDAVRSLLVESTQSMANRLENTTWDPAQQAPIALLADLPHVEVRHADGPPHRFLTSSRQEAHRLASPFVREARLDDQSMAQVIGQRLDLANHKPLSYPAMARALMSLDPLVLLHGCFFNQKAWPGQPRFARAVSAAIEAHDIEQAISGGRKSDHVRHTTSGDGDEGTALGGSSEGYGSIPYSRVEYTARHIEAQFSIDVQLLRSYGLASHTTELLATLALWEIRTFLESGLRLRTACDLDLAGDIQGTAPLPTTRELTQRLRELLPQTIAELDHTGPLTVLWSDDKPKKPRKATAKNTVPAPATTESAEAQEEAATA</sequence>
<dbReference type="InterPro" id="IPR013403">
    <property type="entry name" value="CRISPR-assoc_prot_Csb1/Cas7u"/>
</dbReference>
<dbReference type="Pfam" id="PF09617">
    <property type="entry name" value="Cas_GSU0053"/>
    <property type="match status" value="1"/>
</dbReference>
<evidence type="ECO:0000313" key="2">
    <source>
        <dbReference type="EMBL" id="MDT0268580.1"/>
    </source>
</evidence>
<feature type="region of interest" description="Disordered" evidence="1">
    <location>
        <begin position="323"/>
        <end position="359"/>
    </location>
</feature>